<dbReference type="InterPro" id="IPR010432">
    <property type="entry name" value="RDD"/>
</dbReference>
<feature type="transmembrane region" description="Helical" evidence="6">
    <location>
        <begin position="89"/>
        <end position="112"/>
    </location>
</feature>
<dbReference type="SUPFAM" id="SSF49879">
    <property type="entry name" value="SMAD/FHA domain"/>
    <property type="match status" value="1"/>
</dbReference>
<comment type="subcellular location">
    <subcellularLocation>
        <location evidence="1">Membrane</location>
        <topology evidence="1">Multi-pass membrane protein</topology>
    </subcellularLocation>
</comment>
<keyword evidence="4 6" id="KW-0472">Membrane</keyword>
<dbReference type="Pfam" id="PF06271">
    <property type="entry name" value="RDD"/>
    <property type="match status" value="1"/>
</dbReference>
<dbReference type="RefSeq" id="WP_125229025.1">
    <property type="nucleotide sequence ID" value="NZ_RQYT01000047.1"/>
</dbReference>
<evidence type="ECO:0000256" key="4">
    <source>
        <dbReference type="ARBA" id="ARBA00023136"/>
    </source>
</evidence>
<dbReference type="GO" id="GO:0016020">
    <property type="term" value="C:membrane"/>
    <property type="evidence" value="ECO:0007669"/>
    <property type="project" value="UniProtKB-SubCell"/>
</dbReference>
<accession>A0A3P1WNV2</accession>
<keyword evidence="3 6" id="KW-1133">Transmembrane helix</keyword>
<evidence type="ECO:0000256" key="6">
    <source>
        <dbReference type="SAM" id="Phobius"/>
    </source>
</evidence>
<evidence type="ECO:0000313" key="8">
    <source>
        <dbReference type="EMBL" id="RRD48254.1"/>
    </source>
</evidence>
<evidence type="ECO:0000259" key="7">
    <source>
        <dbReference type="Pfam" id="PF06271"/>
    </source>
</evidence>
<comment type="caution">
    <text evidence="8">The sequence shown here is derived from an EMBL/GenBank/DDBJ whole genome shotgun (WGS) entry which is preliminary data.</text>
</comment>
<evidence type="ECO:0000256" key="1">
    <source>
        <dbReference type="ARBA" id="ARBA00004141"/>
    </source>
</evidence>
<keyword evidence="2 6" id="KW-0812">Transmembrane</keyword>
<dbReference type="InterPro" id="IPR008984">
    <property type="entry name" value="SMAD_FHA_dom_sf"/>
</dbReference>
<dbReference type="Gene3D" id="2.60.200.20">
    <property type="match status" value="1"/>
</dbReference>
<evidence type="ECO:0000256" key="5">
    <source>
        <dbReference type="SAM" id="MobiDB-lite"/>
    </source>
</evidence>
<reference evidence="8 9" key="1">
    <citation type="submission" date="2018-11" db="EMBL/GenBank/DDBJ databases">
        <title>Genomes From Bacteria Associated with the Canine Oral Cavity: a Test Case for Automated Genome-Based Taxonomic Assignment.</title>
        <authorList>
            <person name="Coil D.A."/>
            <person name="Jospin G."/>
            <person name="Darling A.E."/>
            <person name="Wallis C."/>
            <person name="Davis I.J."/>
            <person name="Harris S."/>
            <person name="Eisen J.A."/>
            <person name="Holcombe L.J."/>
            <person name="O'Flynn C."/>
        </authorList>
    </citation>
    <scope>NUCLEOTIDE SEQUENCE [LARGE SCALE GENOMIC DNA]</scope>
    <source>
        <strain evidence="8 9">OH2822_COT-296</strain>
    </source>
</reference>
<feature type="region of interest" description="Disordered" evidence="5">
    <location>
        <begin position="166"/>
        <end position="190"/>
    </location>
</feature>
<evidence type="ECO:0000256" key="3">
    <source>
        <dbReference type="ARBA" id="ARBA00022989"/>
    </source>
</evidence>
<dbReference type="EMBL" id="RQYT01000047">
    <property type="protein sequence ID" value="RRD48254.1"/>
    <property type="molecule type" value="Genomic_DNA"/>
</dbReference>
<dbReference type="AlphaFoldDB" id="A0A3P1WNV2"/>
<organism evidence="8 9">
    <name type="scientific">Arachnia propionica</name>
    <dbReference type="NCBI Taxonomy" id="1750"/>
    <lineage>
        <taxon>Bacteria</taxon>
        <taxon>Bacillati</taxon>
        <taxon>Actinomycetota</taxon>
        <taxon>Actinomycetes</taxon>
        <taxon>Propionibacteriales</taxon>
        <taxon>Propionibacteriaceae</taxon>
        <taxon>Arachnia</taxon>
    </lineage>
</organism>
<protein>
    <recommendedName>
        <fullName evidence="7">RDD domain-containing protein</fullName>
    </recommendedName>
</protein>
<name>A0A3P1WNV2_9ACTN</name>
<evidence type="ECO:0000256" key="2">
    <source>
        <dbReference type="ARBA" id="ARBA00022692"/>
    </source>
</evidence>
<dbReference type="Proteomes" id="UP000280935">
    <property type="component" value="Unassembled WGS sequence"/>
</dbReference>
<feature type="domain" description="RDD" evidence="7">
    <location>
        <begin position="17"/>
        <end position="124"/>
    </location>
</feature>
<sequence>MTSSRPGFPPAHPARAVIAYLVDLLVVAAVGTATWWWSRSAVLTGLVVAQALAVLVLVVSRHGRTPGAALLRIARVAEGTTRAPGLGPALLRACLMGILHVTVLGPLVTILLGRDGRDWVDRLSRTEVIDLRPDAPSHAAAHRIRRGEAQRVPEGWQSPAIAWAMPSYPSPTPPPPPTPGASPELPEGWGPLPEPPRSWLLLPWGDRVAVDGPVFVGRSPQVSSEDGTCLTLPDPTGQLSRTHLIVGPVPGGIWLEDVSTTGTELMRPDGSLSRLQRGERVVAGPGAAILLHGTSLVVAATGQPARHP</sequence>
<feature type="transmembrane region" description="Helical" evidence="6">
    <location>
        <begin position="17"/>
        <end position="37"/>
    </location>
</feature>
<feature type="transmembrane region" description="Helical" evidence="6">
    <location>
        <begin position="42"/>
        <end position="60"/>
    </location>
</feature>
<feature type="compositionally biased region" description="Pro residues" evidence="5">
    <location>
        <begin position="168"/>
        <end position="180"/>
    </location>
</feature>
<proteinExistence type="predicted"/>
<gene>
    <name evidence="8" type="ORF">EII35_13680</name>
</gene>
<dbReference type="OrthoDB" id="3254248at2"/>
<evidence type="ECO:0000313" key="9">
    <source>
        <dbReference type="Proteomes" id="UP000280935"/>
    </source>
</evidence>